<gene>
    <name evidence="8" type="ORF">C2S53_020392</name>
</gene>
<evidence type="ECO:0000256" key="5">
    <source>
        <dbReference type="ARBA" id="ARBA00023136"/>
    </source>
</evidence>
<dbReference type="GO" id="GO:0003676">
    <property type="term" value="F:nucleic acid binding"/>
    <property type="evidence" value="ECO:0007669"/>
    <property type="project" value="InterPro"/>
</dbReference>
<reference evidence="8 9" key="1">
    <citation type="journal article" date="2021" name="Nat. Commun.">
        <title>Incipient diploidization of the medicinal plant Perilla within 10,000 years.</title>
        <authorList>
            <person name="Zhang Y."/>
            <person name="Shen Q."/>
            <person name="Leng L."/>
            <person name="Zhang D."/>
            <person name="Chen S."/>
            <person name="Shi Y."/>
            <person name="Ning Z."/>
            <person name="Chen S."/>
        </authorList>
    </citation>
    <scope>NUCLEOTIDE SEQUENCE [LARGE SCALE GENOMIC DNA]</scope>
    <source>
        <strain evidence="9">cv. PC099</strain>
    </source>
</reference>
<evidence type="ECO:0000256" key="1">
    <source>
        <dbReference type="ARBA" id="ARBA00004389"/>
    </source>
</evidence>
<dbReference type="GO" id="GO:0005789">
    <property type="term" value="C:endoplasmic reticulum membrane"/>
    <property type="evidence" value="ECO:0007669"/>
    <property type="project" value="UniProtKB-SubCell"/>
</dbReference>
<feature type="domain" description="J" evidence="7">
    <location>
        <begin position="240"/>
        <end position="304"/>
    </location>
</feature>
<evidence type="ECO:0000256" key="2">
    <source>
        <dbReference type="ARBA" id="ARBA00022692"/>
    </source>
</evidence>
<dbReference type="PANTHER" id="PTHR43908">
    <property type="entry name" value="AT29763P-RELATED"/>
    <property type="match status" value="1"/>
</dbReference>
<dbReference type="Pfam" id="PF09320">
    <property type="entry name" value="DUF1977"/>
    <property type="match status" value="1"/>
</dbReference>
<dbReference type="EMBL" id="SDAM02001230">
    <property type="protein sequence ID" value="KAH6822663.1"/>
    <property type="molecule type" value="Genomic_DNA"/>
</dbReference>
<dbReference type="InterPro" id="IPR051100">
    <property type="entry name" value="DnaJ_subfamily_B/C"/>
</dbReference>
<dbReference type="InterPro" id="IPR044730">
    <property type="entry name" value="RNase_H-like_dom_plant"/>
</dbReference>
<keyword evidence="5" id="KW-0472">Membrane</keyword>
<dbReference type="InterPro" id="IPR036869">
    <property type="entry name" value="J_dom_sf"/>
</dbReference>
<sequence length="492" mass="55280">MSTPTHRAPDVAEALACQEGLELARKIGGKRLILETDCLGIQQSLKSGGEDWSYKGELISSIRREAEYFEDVLFSWARREANCMAHSLAKLALNNANFHFYTGSLLDVIFTVIPSDERRYNFDPFIRIKMDGNKDAALKCLQIAKNSIQSGDRDRALKFLNKARRLDPSIQIDGFLSNLNASSPEEKNPNEPTDENPPDPSGTGPRRRVPAAGHSSSSTASATYTEEQVTVVREIKRKKDYYEILGLEKNCTAEDVKKAYRKLSLKVYPDENKSPGAEEAFKMVSKAFQCLSNEEGRKKYDVVGSEEQVYARRGGGVNGMHGFNGMRGFNGFYEADIDADEIFRNFFFGGMHPATTGNFGGFAFGPGVRVRTGGGGGYPSPNWLRTLVQLLPVILILLVNFMPSSEPVYSSSRTNYHDARFTTPKGVNYFVNSAKFWQQYPLNSSERVAIEQRVEDDYHTGLVHNCRVEWQHFQWGYRRETPSCDALRSFDP</sequence>
<feature type="region of interest" description="Disordered" evidence="6">
    <location>
        <begin position="179"/>
        <end position="227"/>
    </location>
</feature>
<evidence type="ECO:0000313" key="9">
    <source>
        <dbReference type="Proteomes" id="UP001190926"/>
    </source>
</evidence>
<dbReference type="SMART" id="SM00271">
    <property type="entry name" value="DnaJ"/>
    <property type="match status" value="1"/>
</dbReference>
<evidence type="ECO:0000256" key="6">
    <source>
        <dbReference type="SAM" id="MobiDB-lite"/>
    </source>
</evidence>
<evidence type="ECO:0000313" key="8">
    <source>
        <dbReference type="EMBL" id="KAH6822663.1"/>
    </source>
</evidence>
<comment type="caution">
    <text evidence="8">The sequence shown here is derived from an EMBL/GenBank/DDBJ whole genome shotgun (WGS) entry which is preliminary data.</text>
</comment>
<dbReference type="InterPro" id="IPR012337">
    <property type="entry name" value="RNaseH-like_sf"/>
</dbReference>
<dbReference type="GO" id="GO:0071218">
    <property type="term" value="P:cellular response to misfolded protein"/>
    <property type="evidence" value="ECO:0007669"/>
    <property type="project" value="TreeGrafter"/>
</dbReference>
<dbReference type="Pfam" id="PF00226">
    <property type="entry name" value="DnaJ"/>
    <property type="match status" value="1"/>
</dbReference>
<dbReference type="Proteomes" id="UP001190926">
    <property type="component" value="Unassembled WGS sequence"/>
</dbReference>
<organism evidence="8 9">
    <name type="scientific">Perilla frutescens var. hirtella</name>
    <name type="common">Perilla citriodora</name>
    <name type="synonym">Perilla setoyensis</name>
    <dbReference type="NCBI Taxonomy" id="608512"/>
    <lineage>
        <taxon>Eukaryota</taxon>
        <taxon>Viridiplantae</taxon>
        <taxon>Streptophyta</taxon>
        <taxon>Embryophyta</taxon>
        <taxon>Tracheophyta</taxon>
        <taxon>Spermatophyta</taxon>
        <taxon>Magnoliopsida</taxon>
        <taxon>eudicotyledons</taxon>
        <taxon>Gunneridae</taxon>
        <taxon>Pentapetalae</taxon>
        <taxon>asterids</taxon>
        <taxon>lamiids</taxon>
        <taxon>Lamiales</taxon>
        <taxon>Lamiaceae</taxon>
        <taxon>Nepetoideae</taxon>
        <taxon>Elsholtzieae</taxon>
        <taxon>Perilla</taxon>
    </lineage>
</organism>
<dbReference type="Pfam" id="PF13456">
    <property type="entry name" value="RVT_3"/>
    <property type="match status" value="1"/>
</dbReference>
<comment type="subcellular location">
    <subcellularLocation>
        <location evidence="1">Endoplasmic reticulum membrane</location>
        <topology evidence="1">Single-pass membrane protein</topology>
    </subcellularLocation>
</comment>
<dbReference type="InterPro" id="IPR002156">
    <property type="entry name" value="RNaseH_domain"/>
</dbReference>
<dbReference type="InterPro" id="IPR018253">
    <property type="entry name" value="DnaJ_domain_CS"/>
</dbReference>
<dbReference type="PRINTS" id="PR00625">
    <property type="entry name" value="JDOMAIN"/>
</dbReference>
<evidence type="ECO:0000259" key="7">
    <source>
        <dbReference type="PROSITE" id="PS50076"/>
    </source>
</evidence>
<keyword evidence="9" id="KW-1185">Reference proteome</keyword>
<dbReference type="PROSITE" id="PS00636">
    <property type="entry name" value="DNAJ_1"/>
    <property type="match status" value="1"/>
</dbReference>
<dbReference type="Gene3D" id="3.30.420.10">
    <property type="entry name" value="Ribonuclease H-like superfamily/Ribonuclease H"/>
    <property type="match status" value="1"/>
</dbReference>
<dbReference type="GO" id="GO:0004523">
    <property type="term" value="F:RNA-DNA hybrid ribonuclease activity"/>
    <property type="evidence" value="ECO:0007669"/>
    <property type="project" value="InterPro"/>
</dbReference>
<dbReference type="InterPro" id="IPR001623">
    <property type="entry name" value="DnaJ_domain"/>
</dbReference>
<dbReference type="Gene3D" id="1.10.287.110">
    <property type="entry name" value="DnaJ domain"/>
    <property type="match status" value="1"/>
</dbReference>
<dbReference type="SUPFAM" id="SSF46565">
    <property type="entry name" value="Chaperone J-domain"/>
    <property type="match status" value="1"/>
</dbReference>
<proteinExistence type="predicted"/>
<dbReference type="CDD" id="cd06222">
    <property type="entry name" value="RNase_H_like"/>
    <property type="match status" value="1"/>
</dbReference>
<dbReference type="AlphaFoldDB" id="A0AAD4IX39"/>
<dbReference type="InterPro" id="IPR015399">
    <property type="entry name" value="DUF1977_DnaJ-like"/>
</dbReference>
<dbReference type="GO" id="GO:0030544">
    <property type="term" value="F:Hsp70 protein binding"/>
    <property type="evidence" value="ECO:0007669"/>
    <property type="project" value="TreeGrafter"/>
</dbReference>
<keyword evidence="8" id="KW-0346">Stress response</keyword>
<evidence type="ECO:0000256" key="3">
    <source>
        <dbReference type="ARBA" id="ARBA00022824"/>
    </source>
</evidence>
<accession>A0AAD4IX39</accession>
<dbReference type="PROSITE" id="PS50076">
    <property type="entry name" value="DNAJ_2"/>
    <property type="match status" value="1"/>
</dbReference>
<dbReference type="InterPro" id="IPR036397">
    <property type="entry name" value="RNaseH_sf"/>
</dbReference>
<dbReference type="PANTHER" id="PTHR43908:SF3">
    <property type="entry name" value="AT29763P-RELATED"/>
    <property type="match status" value="1"/>
</dbReference>
<dbReference type="SUPFAM" id="SSF53098">
    <property type="entry name" value="Ribonuclease H-like"/>
    <property type="match status" value="1"/>
</dbReference>
<dbReference type="CDD" id="cd06257">
    <property type="entry name" value="DnaJ"/>
    <property type="match status" value="1"/>
</dbReference>
<protein>
    <submittedName>
        <fullName evidence="8">DnaJ heat shock amino-terminal domain protein</fullName>
    </submittedName>
</protein>
<keyword evidence="2" id="KW-0812">Transmembrane</keyword>
<name>A0AAD4IX39_PERFH</name>
<evidence type="ECO:0000256" key="4">
    <source>
        <dbReference type="ARBA" id="ARBA00022989"/>
    </source>
</evidence>
<keyword evidence="3" id="KW-0256">Endoplasmic reticulum</keyword>
<keyword evidence="4" id="KW-1133">Transmembrane helix</keyword>